<dbReference type="RefSeq" id="WP_158049841.1">
    <property type="nucleotide sequence ID" value="NZ_WAJR01000016.1"/>
</dbReference>
<dbReference type="EMBL" id="WAJR01000016">
    <property type="protein sequence ID" value="KAB1640228.1"/>
    <property type="molecule type" value="Genomic_DNA"/>
</dbReference>
<evidence type="ECO:0000313" key="1">
    <source>
        <dbReference type="EMBL" id="KAB1640228.1"/>
    </source>
</evidence>
<proteinExistence type="predicted"/>
<evidence type="ECO:0000313" key="2">
    <source>
        <dbReference type="Proteomes" id="UP000468668"/>
    </source>
</evidence>
<dbReference type="Proteomes" id="UP000468668">
    <property type="component" value="Unassembled WGS sequence"/>
</dbReference>
<dbReference type="AlphaFoldDB" id="A0A6N6NR45"/>
<dbReference type="GeneID" id="98658184"/>
<dbReference type="GO" id="GO:0016740">
    <property type="term" value="F:transferase activity"/>
    <property type="evidence" value="ECO:0007669"/>
    <property type="project" value="UniProtKB-KW"/>
</dbReference>
<comment type="caution">
    <text evidence="1">The sequence shown here is derived from an EMBL/GenBank/DDBJ whole genome shotgun (WGS) entry which is preliminary data.</text>
</comment>
<dbReference type="InterPro" id="IPR029044">
    <property type="entry name" value="Nucleotide-diphossugar_trans"/>
</dbReference>
<keyword evidence="2" id="KW-1185">Reference proteome</keyword>
<accession>A0A6N6NR45</accession>
<gene>
    <name evidence="1" type="ORF">F8C90_07160</name>
</gene>
<sequence>MSDRERFDIPVVVFIFKRLDTLEKIFARLAEIRPKKLYLIADQGRDDAERSAAAEVREGVEAFITWDCEVVRDYAKENRGVYGNIALGAKKVFEQEPMAIFLEDDNLPSASFFPFCEEMLKRYKDSNEVLWICGTNYLSRYDAADGASYVFTRQLMPCGWASWADKFLGSYDFELEKVGVGDKTRARSTYSVHRLYPQQLFNVEYEKAHRERTGRFYSWDYHMAWTLRTGGYYGIAPCVNLIENIGVDECSEHGGTDLALDMTNRFCSMAGYELSFPLRHPDTVEVDGNYEKLIERKLLYPMKDYCGVLVKLAARRLFGFPPDLSLRQAIRRTSK</sequence>
<dbReference type="Gene3D" id="3.90.550.10">
    <property type="entry name" value="Spore Coat Polysaccharide Biosynthesis Protein SpsA, Chain A"/>
    <property type="match status" value="1"/>
</dbReference>
<organism evidence="1 2">
    <name type="scientific">Ellagibacter isourolithinifaciens</name>
    <dbReference type="NCBI Taxonomy" id="2137581"/>
    <lineage>
        <taxon>Bacteria</taxon>
        <taxon>Bacillati</taxon>
        <taxon>Actinomycetota</taxon>
        <taxon>Coriobacteriia</taxon>
        <taxon>Eggerthellales</taxon>
        <taxon>Eggerthellaceae</taxon>
        <taxon>Ellagibacter</taxon>
    </lineage>
</organism>
<dbReference type="OrthoDB" id="5180856at2"/>
<keyword evidence="1" id="KW-0808">Transferase</keyword>
<dbReference type="SUPFAM" id="SSF53448">
    <property type="entry name" value="Nucleotide-diphospho-sugar transferases"/>
    <property type="match status" value="1"/>
</dbReference>
<protein>
    <submittedName>
        <fullName evidence="1">Glycosyltransferase family 2 protein</fullName>
    </submittedName>
</protein>
<name>A0A6N6NR45_9ACTN</name>
<reference evidence="1 2" key="1">
    <citation type="submission" date="2019-09" db="EMBL/GenBank/DDBJ databases">
        <title>Whole genome shotgun sequencing (WGS) of Ellagibacter isourolithinifaciens DSM 104140(T) and Adlercreutzia muris DSM 29508(T).</title>
        <authorList>
            <person name="Stoll D.A."/>
            <person name="Danylec N."/>
            <person name="Huch M."/>
        </authorList>
    </citation>
    <scope>NUCLEOTIDE SEQUENCE [LARGE SCALE GENOMIC DNA]</scope>
    <source>
        <strain evidence="1 2">DSM 104140</strain>
    </source>
</reference>